<evidence type="ECO:0000313" key="1">
    <source>
        <dbReference type="EMBL" id="CEK80375.1"/>
    </source>
</evidence>
<sequence>MQIIQNATIHTLTLIFVSGHSGIKGNERAADTLANNDAIKNGSFMDTSDIIIA</sequence>
<gene>
    <name evidence="1" type="primary">ORF120584</name>
</gene>
<dbReference type="AlphaFoldDB" id="A0A0B7AKD6"/>
<proteinExistence type="predicted"/>
<dbReference type="InterPro" id="IPR036397">
    <property type="entry name" value="RNaseH_sf"/>
</dbReference>
<reference evidence="1" key="1">
    <citation type="submission" date="2014-12" db="EMBL/GenBank/DDBJ databases">
        <title>Insight into the proteome of Arion vulgaris.</title>
        <authorList>
            <person name="Aradska J."/>
            <person name="Bulat T."/>
            <person name="Smidak R."/>
            <person name="Sarate P."/>
            <person name="Gangsoo J."/>
            <person name="Sialana F."/>
            <person name="Bilban M."/>
            <person name="Lubec G."/>
        </authorList>
    </citation>
    <scope>NUCLEOTIDE SEQUENCE</scope>
    <source>
        <tissue evidence="1">Skin</tissue>
    </source>
</reference>
<protein>
    <recommendedName>
        <fullName evidence="2">RNase H type-1 domain-containing protein</fullName>
    </recommendedName>
</protein>
<feature type="non-terminal residue" evidence="1">
    <location>
        <position position="53"/>
    </location>
</feature>
<name>A0A0B7AKD6_9EUPU</name>
<evidence type="ECO:0008006" key="2">
    <source>
        <dbReference type="Google" id="ProtNLM"/>
    </source>
</evidence>
<dbReference type="Gene3D" id="3.30.420.10">
    <property type="entry name" value="Ribonuclease H-like superfamily/Ribonuclease H"/>
    <property type="match status" value="1"/>
</dbReference>
<dbReference type="InterPro" id="IPR012337">
    <property type="entry name" value="RNaseH-like_sf"/>
</dbReference>
<dbReference type="GO" id="GO:0003676">
    <property type="term" value="F:nucleic acid binding"/>
    <property type="evidence" value="ECO:0007669"/>
    <property type="project" value="InterPro"/>
</dbReference>
<dbReference type="SUPFAM" id="SSF53098">
    <property type="entry name" value="Ribonuclease H-like"/>
    <property type="match status" value="1"/>
</dbReference>
<organism evidence="1">
    <name type="scientific">Arion vulgaris</name>
    <dbReference type="NCBI Taxonomy" id="1028688"/>
    <lineage>
        <taxon>Eukaryota</taxon>
        <taxon>Metazoa</taxon>
        <taxon>Spiralia</taxon>
        <taxon>Lophotrochozoa</taxon>
        <taxon>Mollusca</taxon>
        <taxon>Gastropoda</taxon>
        <taxon>Heterobranchia</taxon>
        <taxon>Euthyneura</taxon>
        <taxon>Panpulmonata</taxon>
        <taxon>Eupulmonata</taxon>
        <taxon>Stylommatophora</taxon>
        <taxon>Helicina</taxon>
        <taxon>Arionoidea</taxon>
        <taxon>Arionidae</taxon>
        <taxon>Arion</taxon>
    </lineage>
</organism>
<accession>A0A0B7AKD6</accession>
<dbReference type="EMBL" id="HACG01033510">
    <property type="protein sequence ID" value="CEK80375.1"/>
    <property type="molecule type" value="Transcribed_RNA"/>
</dbReference>